<sequence>MDDQMSPAPAAGTGRQSTTLTPRALSHRALRLRREQVHPTVAMQVSEADSVCAHPASDSSLTPEFSFCPISPHLQASALGTNSQFLSSAHSVNKSTPYPSTTAFPQPPATIPSGEPIDGARSKIGDQLHL</sequence>
<feature type="compositionally biased region" description="Basic and acidic residues" evidence="1">
    <location>
        <begin position="118"/>
        <end position="130"/>
    </location>
</feature>
<accession>A0AA88DUP0</accession>
<organism evidence="2 3">
    <name type="scientific">Ficus carica</name>
    <name type="common">Common fig</name>
    <dbReference type="NCBI Taxonomy" id="3494"/>
    <lineage>
        <taxon>Eukaryota</taxon>
        <taxon>Viridiplantae</taxon>
        <taxon>Streptophyta</taxon>
        <taxon>Embryophyta</taxon>
        <taxon>Tracheophyta</taxon>
        <taxon>Spermatophyta</taxon>
        <taxon>Magnoliopsida</taxon>
        <taxon>eudicotyledons</taxon>
        <taxon>Gunneridae</taxon>
        <taxon>Pentapetalae</taxon>
        <taxon>rosids</taxon>
        <taxon>fabids</taxon>
        <taxon>Rosales</taxon>
        <taxon>Moraceae</taxon>
        <taxon>Ficeae</taxon>
        <taxon>Ficus</taxon>
    </lineage>
</organism>
<evidence type="ECO:0000313" key="3">
    <source>
        <dbReference type="Proteomes" id="UP001187192"/>
    </source>
</evidence>
<evidence type="ECO:0000256" key="1">
    <source>
        <dbReference type="SAM" id="MobiDB-lite"/>
    </source>
</evidence>
<keyword evidence="3" id="KW-1185">Reference proteome</keyword>
<feature type="region of interest" description="Disordered" evidence="1">
    <location>
        <begin position="88"/>
        <end position="130"/>
    </location>
</feature>
<evidence type="ECO:0000313" key="2">
    <source>
        <dbReference type="EMBL" id="GMN61525.1"/>
    </source>
</evidence>
<feature type="region of interest" description="Disordered" evidence="1">
    <location>
        <begin position="1"/>
        <end position="26"/>
    </location>
</feature>
<dbReference type="Proteomes" id="UP001187192">
    <property type="component" value="Unassembled WGS sequence"/>
</dbReference>
<reference evidence="2" key="1">
    <citation type="submission" date="2023-07" db="EMBL/GenBank/DDBJ databases">
        <title>draft genome sequence of fig (Ficus carica).</title>
        <authorList>
            <person name="Takahashi T."/>
            <person name="Nishimura K."/>
        </authorList>
    </citation>
    <scope>NUCLEOTIDE SEQUENCE</scope>
</reference>
<protein>
    <submittedName>
        <fullName evidence="2">Uncharacterized protein</fullName>
    </submittedName>
</protein>
<dbReference type="AlphaFoldDB" id="A0AA88DUP0"/>
<dbReference type="EMBL" id="BTGU01000113">
    <property type="protein sequence ID" value="GMN61525.1"/>
    <property type="molecule type" value="Genomic_DNA"/>
</dbReference>
<name>A0AA88DUP0_FICCA</name>
<comment type="caution">
    <text evidence="2">The sequence shown here is derived from an EMBL/GenBank/DDBJ whole genome shotgun (WGS) entry which is preliminary data.</text>
</comment>
<feature type="compositionally biased region" description="Polar residues" evidence="1">
    <location>
        <begin position="88"/>
        <end position="104"/>
    </location>
</feature>
<proteinExistence type="predicted"/>
<gene>
    <name evidence="2" type="ORF">TIFTF001_030613</name>
</gene>